<accession>J5Q5Y0</accession>
<dbReference type="InterPro" id="IPR036047">
    <property type="entry name" value="F-box-like_dom_sf"/>
</dbReference>
<dbReference type="Pfam" id="PF12937">
    <property type="entry name" value="F-box-like"/>
    <property type="match status" value="1"/>
</dbReference>
<dbReference type="Gene3D" id="1.20.1280.50">
    <property type="match status" value="1"/>
</dbReference>
<dbReference type="SUPFAM" id="SSF81383">
    <property type="entry name" value="F-box domain"/>
    <property type="match status" value="1"/>
</dbReference>
<dbReference type="VEuPathDB" id="FungiDB:A1Q1_05792"/>
<evidence type="ECO:0000313" key="2">
    <source>
        <dbReference type="EMBL" id="EJT45643.1"/>
    </source>
</evidence>
<dbReference type="AlphaFoldDB" id="J5Q5Y0"/>
<evidence type="ECO:0000259" key="1">
    <source>
        <dbReference type="PROSITE" id="PS50181"/>
    </source>
</evidence>
<dbReference type="GeneID" id="25989304"/>
<dbReference type="CDD" id="cd09917">
    <property type="entry name" value="F-box_SF"/>
    <property type="match status" value="1"/>
</dbReference>
<sequence length="372" mass="42476">MTDGPARLPSELLLEIFGHLSHQEMRTIFQVNSYFRRIAQPYAYRYGTMTKFGLHFPGATHPYPFFDDPDSEALKITEKKREWIASQLERIDVVPHSELDCASPPPHTLCPVVLDVLRLDWHISSDPGFCIPENGSGRMHEYSINFGGCAFLNAVLQNCPQGYREVIARGVPRPDGSGAMYPENYPVTTRRHVSVLCSQPPSVPRTSDCLTQPDLETFDVSGRQCGEHLEVIFWTTRPGLAWIPPCEFYVNGDMLNANVCHPRGETVWSRLFDIAYFHRLKTVTVVNATAIVPPGSMPDEHEVRLSRGEVKMKDNEDLFNANAEQQKEWLSNPITATFEFITMEQWIRRDTWADVFTYAELDPWLKTMHEEA</sequence>
<gene>
    <name evidence="2" type="ORF">A1Q1_05792</name>
</gene>
<dbReference type="KEGG" id="tasa:A1Q1_05792"/>
<feature type="domain" description="F-box" evidence="1">
    <location>
        <begin position="2"/>
        <end position="49"/>
    </location>
</feature>
<dbReference type="HOGENOM" id="CLU_055175_0_0_1"/>
<organism evidence="2 3">
    <name type="scientific">Trichosporon asahii var. asahii (strain ATCC 90039 / CBS 2479 / JCM 2466 / KCTC 7840 / NBRC 103889/ NCYC 2677 / UAMH 7654)</name>
    <name type="common">Yeast</name>
    <dbReference type="NCBI Taxonomy" id="1186058"/>
    <lineage>
        <taxon>Eukaryota</taxon>
        <taxon>Fungi</taxon>
        <taxon>Dikarya</taxon>
        <taxon>Basidiomycota</taxon>
        <taxon>Agaricomycotina</taxon>
        <taxon>Tremellomycetes</taxon>
        <taxon>Trichosporonales</taxon>
        <taxon>Trichosporonaceae</taxon>
        <taxon>Trichosporon</taxon>
    </lineage>
</organism>
<dbReference type="Proteomes" id="UP000002748">
    <property type="component" value="Unassembled WGS sequence"/>
</dbReference>
<dbReference type="RefSeq" id="XP_014176476.1">
    <property type="nucleotide sequence ID" value="XM_014321001.1"/>
</dbReference>
<comment type="caution">
    <text evidence="2">The sequence shown here is derived from an EMBL/GenBank/DDBJ whole genome shotgun (WGS) entry which is preliminary data.</text>
</comment>
<protein>
    <recommendedName>
        <fullName evidence="1">F-box domain-containing protein</fullName>
    </recommendedName>
</protein>
<proteinExistence type="predicted"/>
<reference evidence="2 3" key="1">
    <citation type="journal article" date="2012" name="Eukaryot. Cell">
        <title>Draft genome sequence of CBS 2479, the standard type strain of Trichosporon asahii.</title>
        <authorList>
            <person name="Yang R.Y."/>
            <person name="Li H.T."/>
            <person name="Zhu H."/>
            <person name="Zhou G.P."/>
            <person name="Wang M."/>
            <person name="Wang L."/>
        </authorList>
    </citation>
    <scope>NUCLEOTIDE SEQUENCE [LARGE SCALE GENOMIC DNA]</scope>
    <source>
        <strain evidence="3">ATCC 90039 / CBS 2479 / JCM 2466 / KCTC 7840 / NCYC 2677 / UAMH 7654</strain>
    </source>
</reference>
<dbReference type="PROSITE" id="PS50181">
    <property type="entry name" value="FBOX"/>
    <property type="match status" value="1"/>
</dbReference>
<dbReference type="EMBL" id="ALBS01000322">
    <property type="protein sequence ID" value="EJT45643.1"/>
    <property type="molecule type" value="Genomic_DNA"/>
</dbReference>
<name>J5Q5Y0_TRIAS</name>
<evidence type="ECO:0000313" key="3">
    <source>
        <dbReference type="Proteomes" id="UP000002748"/>
    </source>
</evidence>
<dbReference type="InterPro" id="IPR001810">
    <property type="entry name" value="F-box_dom"/>
</dbReference>